<evidence type="ECO:0000256" key="4">
    <source>
        <dbReference type="SAM" id="MobiDB-lite"/>
    </source>
</evidence>
<dbReference type="PRINTS" id="PR01415">
    <property type="entry name" value="ANKYRIN"/>
</dbReference>
<dbReference type="PROSITE" id="PS50088">
    <property type="entry name" value="ANK_REPEAT"/>
    <property type="match status" value="4"/>
</dbReference>
<evidence type="ECO:0000256" key="3">
    <source>
        <dbReference type="PROSITE-ProRule" id="PRU00023"/>
    </source>
</evidence>
<dbReference type="OrthoDB" id="539213at2759"/>
<keyword evidence="1" id="KW-0677">Repeat</keyword>
<feature type="repeat" description="ANK" evidence="3">
    <location>
        <begin position="689"/>
        <end position="721"/>
    </location>
</feature>
<keyword evidence="2 3" id="KW-0040">ANK repeat</keyword>
<dbReference type="SUPFAM" id="SSF48403">
    <property type="entry name" value="Ankyrin repeat"/>
    <property type="match status" value="2"/>
</dbReference>
<evidence type="ECO:0000313" key="6">
    <source>
        <dbReference type="Proteomes" id="UP000722485"/>
    </source>
</evidence>
<reference evidence="5" key="1">
    <citation type="submission" date="2020-03" db="EMBL/GenBank/DDBJ databases">
        <title>Draft Genome Sequence of Cylindrodendrum hubeiense.</title>
        <authorList>
            <person name="Buettner E."/>
            <person name="Kellner H."/>
        </authorList>
    </citation>
    <scope>NUCLEOTIDE SEQUENCE</scope>
    <source>
        <strain evidence="5">IHI 201604</strain>
    </source>
</reference>
<feature type="region of interest" description="Disordered" evidence="4">
    <location>
        <begin position="1907"/>
        <end position="1969"/>
    </location>
</feature>
<keyword evidence="6" id="KW-1185">Reference proteome</keyword>
<evidence type="ECO:0008006" key="7">
    <source>
        <dbReference type="Google" id="ProtNLM"/>
    </source>
</evidence>
<dbReference type="EMBL" id="JAANBB010000573">
    <property type="protein sequence ID" value="KAF7539014.1"/>
    <property type="molecule type" value="Genomic_DNA"/>
</dbReference>
<protein>
    <recommendedName>
        <fullName evidence="7">Ankyrin repeat protein</fullName>
    </recommendedName>
</protein>
<feature type="compositionally biased region" description="Acidic residues" evidence="4">
    <location>
        <begin position="743"/>
        <end position="762"/>
    </location>
</feature>
<dbReference type="PANTHER" id="PTHR24123:SF33">
    <property type="entry name" value="PROTEIN HOS4"/>
    <property type="match status" value="1"/>
</dbReference>
<evidence type="ECO:0000313" key="5">
    <source>
        <dbReference type="EMBL" id="KAF7539014.1"/>
    </source>
</evidence>
<comment type="caution">
    <text evidence="5">The sequence shown here is derived from an EMBL/GenBank/DDBJ whole genome shotgun (WGS) entry which is preliminary data.</text>
</comment>
<sequence length="1969" mass="220082">MGFRASETLRSRQPGLDGLGSAAQLVGEMASARPPALLAVCFRSHICLSPPRYCCYPSAPSPTSATTSATYTSPPLLSPTPVSRVFTTTCHLHPPFLTLSPLPPPLPFPLLFFPSILPLPHPIDTMADLPQLPVSHAELARYISEHPDKSMIEIIDPYRKYEATLRSVYAQDRQNPILSDPHLNVLPLFTEDTHLITTRARNLEAESAKEKSRYIMALPDDKRRPHGSPATVANLAEYQQNFNVFSESSLVDMDWNNVVAAGSSVINCLLPVPKLFNSTKRKLREYYHEKFCPASDVDLFLYGLTHDQAIEKIKQIEKAIRDVLLNEVTVVRTKYAITIASQYPVRHVQIVLRVYKSVSEILTGFDIDAAGGAYDGKQVYVTPRALGSFITQVNHVDLTRRSPSYENRLSKYSHRDFEVYWPDLDRSRVDPTIFERSFRRTLGLARLLVLERLPTTSARETYLNKRREERGRPTVFRNNNTLHGNIKDYHEDEIADWLSEEDVSNYHTFTVPYGQHFNAKRIEKLCYTRDLLLNAEWNQPSERDVYLHRHPAFFGRVEDVIEDCCGSCPTAVTPEEIEVAEKEAEIYISGKVAFLIDDPGRQQIGSFNPLTEQDWTDMAYVGNTARLCQSIVDGDVDDVLNWLSQEDSDPNKRDYTGRSPLHLAVMTSIPEVVRCLVDHGSRLTARLADGKTALHLAASRGNADIIKILMEKSIENEEAEEERQDRRRQASKTASQDKKEDVQNEEALDSDEAMSDESDGELVDDEMTDVDTASMATGSFVKVKKGEDQSDDLEPDESEDEPDYYQIDVLAWDVPCSPLHLAIAEGHEDAVKLLCDYGADSILPVKFLNNQSSDTGAILTLTLALLLPQEKAKSMAQLLLKLGATSSQGDSNGCTAFHRYVASGKLDLIDTLLDNDKTGVKTAINHMVFGGGYWDPETLAPLHSAVEHGDPILIMKLLNGGAGAQIDFETWLKAAKISPTQSSQMGNLEQNERKYKESLEQPLITAIRAGSTEAAIKLLEHGADPNCLTGKTERLIYNEYQRTWNKGESALDMVKFSITKLREWTEQKTGLKKPVERLDIDSYLEKFTEGSYSHCIVSYDIDNTKQNFKDQTESYEKEAKRLAELKGAPEKTEAIKEALSGFESLEEAIVSRGGKIFAELRPDIKTEERGSTNRVFEDSPPKPYEYTLSFYNDSEMTEARRDGYIELMEAAWNGDVEKIKGLSLQAWGPEHDQPPLKLAVSDNVGNTPFSLAFSRGHYEAAWAVLEIVKAQWSPLDKEKVRFKMETRGEDDEEYSDENSDDSGSEDSEPRIVSEKVDQNFTIDNIGQVSMQVKSQTKPLQVIYEAVPTFESKHGKLVHKNLKQSLFIHVMTKEDTPGLKALLDMAQHYSGQKFEGDDDDSDESSSGSFTFPQSEFRWAVEMGKTQQLALIIKRTGAGIPLDHLIRKSGVEMKQKPRFYQGLTVYGKKRNDWATAGRNMVVKTTGLKTPPLLHAALGGNLESVEFFLGDAPHRLYGEFGKSKAAREDSRLKHLKESPGGFDRAISKWLGADNDLVTHCAVLATPCDAANELLEYIVEACPGSLEKKNSQGDSPLMVACRLGRVDFVKILVKANADQSTRNVKGENILHAAVSGNPKAHQLRGLLDILDAGLRSHLFLQRKNLHENGNSPLHTWLSQASGVQPDNPNRYRYGSYYNSYNNQSKPYGKENDAVQMLQLLLEYSKGEGLEMLNGAGETCLHTAIMHNMLSLAHVLVTFKPSLLYRENAVGRTPAEIAHDRLTGVRFSKPENMKLIKHDMADSLVSKKPEEFANKASMEAKTPEQTSELLAGLNLSGTYSADEISKILGSVGVEADCGNEKLDDVTTKRVMWDLCLTTMGKHPSKRRLVSLVEANDVAKRLGEKYAASRYFSVQAREEDGEDEGDEEDKEDKATTDFATDQLSSRLRDAWKLEDDESDNESNGASSCSDCGEHH</sequence>
<dbReference type="Pfam" id="PF00023">
    <property type="entry name" value="Ank"/>
    <property type="match status" value="1"/>
</dbReference>
<feature type="repeat" description="ANK" evidence="3">
    <location>
        <begin position="656"/>
        <end position="688"/>
    </location>
</feature>
<feature type="region of interest" description="Disordered" evidence="4">
    <location>
        <begin position="716"/>
        <end position="762"/>
    </location>
</feature>
<feature type="region of interest" description="Disordered" evidence="4">
    <location>
        <begin position="779"/>
        <end position="801"/>
    </location>
</feature>
<dbReference type="InterPro" id="IPR051165">
    <property type="entry name" value="Multifunctional_ANK_Repeat"/>
</dbReference>
<proteinExistence type="predicted"/>
<dbReference type="PROSITE" id="PS50297">
    <property type="entry name" value="ANK_REP_REGION"/>
    <property type="match status" value="4"/>
</dbReference>
<feature type="compositionally biased region" description="Acidic residues" evidence="4">
    <location>
        <begin position="789"/>
        <end position="801"/>
    </location>
</feature>
<dbReference type="PANTHER" id="PTHR24123">
    <property type="entry name" value="ANKYRIN REPEAT-CONTAINING"/>
    <property type="match status" value="1"/>
</dbReference>
<dbReference type="InterPro" id="IPR002110">
    <property type="entry name" value="Ankyrin_rpt"/>
</dbReference>
<evidence type="ECO:0000256" key="1">
    <source>
        <dbReference type="ARBA" id="ARBA00022737"/>
    </source>
</evidence>
<organism evidence="5 6">
    <name type="scientific">Cylindrodendrum hubeiense</name>
    <dbReference type="NCBI Taxonomy" id="595255"/>
    <lineage>
        <taxon>Eukaryota</taxon>
        <taxon>Fungi</taxon>
        <taxon>Dikarya</taxon>
        <taxon>Ascomycota</taxon>
        <taxon>Pezizomycotina</taxon>
        <taxon>Sordariomycetes</taxon>
        <taxon>Hypocreomycetidae</taxon>
        <taxon>Hypocreales</taxon>
        <taxon>Nectriaceae</taxon>
        <taxon>Cylindrodendrum</taxon>
    </lineage>
</organism>
<gene>
    <name evidence="5" type="ORF">G7Z17_g12504</name>
</gene>
<name>A0A9P5GYS4_9HYPO</name>
<feature type="compositionally biased region" description="Acidic residues" evidence="4">
    <location>
        <begin position="1913"/>
        <end position="1924"/>
    </location>
</feature>
<dbReference type="Proteomes" id="UP000722485">
    <property type="component" value="Unassembled WGS sequence"/>
</dbReference>
<accession>A0A9P5GYS4</accession>
<feature type="repeat" description="ANK" evidence="3">
    <location>
        <begin position="1588"/>
        <end position="1620"/>
    </location>
</feature>
<feature type="region of interest" description="Disordered" evidence="4">
    <location>
        <begin position="1286"/>
        <end position="1312"/>
    </location>
</feature>
<feature type="compositionally biased region" description="Acidic residues" evidence="4">
    <location>
        <begin position="1288"/>
        <end position="1306"/>
    </location>
</feature>
<dbReference type="InterPro" id="IPR036770">
    <property type="entry name" value="Ankyrin_rpt-contain_sf"/>
</dbReference>
<dbReference type="SMART" id="SM00248">
    <property type="entry name" value="ANK"/>
    <property type="match status" value="10"/>
</dbReference>
<dbReference type="Pfam" id="PF12796">
    <property type="entry name" value="Ank_2"/>
    <property type="match status" value="2"/>
</dbReference>
<feature type="repeat" description="ANK" evidence="3">
    <location>
        <begin position="817"/>
        <end position="840"/>
    </location>
</feature>
<evidence type="ECO:0000256" key="2">
    <source>
        <dbReference type="ARBA" id="ARBA00023043"/>
    </source>
</evidence>
<dbReference type="Gene3D" id="1.25.40.20">
    <property type="entry name" value="Ankyrin repeat-containing domain"/>
    <property type="match status" value="3"/>
</dbReference>